<dbReference type="PANTHER" id="PTHR43794">
    <property type="entry name" value="AMINOHYDROLASE SSNA-RELATED"/>
    <property type="match status" value="1"/>
</dbReference>
<dbReference type="RefSeq" id="WP_078693538.1">
    <property type="nucleotide sequence ID" value="NZ_FUWX01000007.1"/>
</dbReference>
<dbReference type="NCBIfam" id="NF005540">
    <property type="entry name" value="PRK07203.1"/>
    <property type="match status" value="1"/>
</dbReference>
<name>A0A1T4LYQ2_9FUSO</name>
<dbReference type="Gene3D" id="2.30.40.10">
    <property type="entry name" value="Urease, subunit C, domain 1"/>
    <property type="match status" value="1"/>
</dbReference>
<keyword evidence="4" id="KW-1185">Reference proteome</keyword>
<accession>A0A1T4LYQ2</accession>
<protein>
    <submittedName>
        <fullName evidence="3">Putative selenium metabolism protein SsnA</fullName>
    </submittedName>
</protein>
<keyword evidence="1" id="KW-0378">Hydrolase</keyword>
<dbReference type="Pfam" id="PF01979">
    <property type="entry name" value="Amidohydro_1"/>
    <property type="match status" value="1"/>
</dbReference>
<proteinExistence type="predicted"/>
<dbReference type="GO" id="GO:0016810">
    <property type="term" value="F:hydrolase activity, acting on carbon-nitrogen (but not peptide) bonds"/>
    <property type="evidence" value="ECO:0007669"/>
    <property type="project" value="InterPro"/>
</dbReference>
<organism evidence="3 4">
    <name type="scientific">Cetobacterium ceti</name>
    <dbReference type="NCBI Taxonomy" id="180163"/>
    <lineage>
        <taxon>Bacteria</taxon>
        <taxon>Fusobacteriati</taxon>
        <taxon>Fusobacteriota</taxon>
        <taxon>Fusobacteriia</taxon>
        <taxon>Fusobacteriales</taxon>
        <taxon>Fusobacteriaceae</taxon>
        <taxon>Cetobacterium</taxon>
    </lineage>
</organism>
<dbReference type="EMBL" id="FUWX01000007">
    <property type="protein sequence ID" value="SJZ59863.1"/>
    <property type="molecule type" value="Genomic_DNA"/>
</dbReference>
<evidence type="ECO:0000256" key="1">
    <source>
        <dbReference type="ARBA" id="ARBA00022801"/>
    </source>
</evidence>
<dbReference type="SUPFAM" id="SSF51338">
    <property type="entry name" value="Composite domain of metallo-dependent hydrolases"/>
    <property type="match status" value="1"/>
</dbReference>
<evidence type="ECO:0000313" key="4">
    <source>
        <dbReference type="Proteomes" id="UP000191153"/>
    </source>
</evidence>
<dbReference type="Proteomes" id="UP000191153">
    <property type="component" value="Unassembled WGS sequence"/>
</dbReference>
<dbReference type="Gene3D" id="3.20.20.140">
    <property type="entry name" value="Metal-dependent hydrolases"/>
    <property type="match status" value="1"/>
</dbReference>
<gene>
    <name evidence="3" type="ORF">SAMN02745174_01026</name>
</gene>
<feature type="domain" description="Amidohydrolase-related" evidence="2">
    <location>
        <begin position="56"/>
        <end position="412"/>
    </location>
</feature>
<evidence type="ECO:0000259" key="2">
    <source>
        <dbReference type="Pfam" id="PF01979"/>
    </source>
</evidence>
<dbReference type="InterPro" id="IPR050287">
    <property type="entry name" value="MTA/SAH_deaminase"/>
</dbReference>
<evidence type="ECO:0000313" key="3">
    <source>
        <dbReference type="EMBL" id="SJZ59863.1"/>
    </source>
</evidence>
<dbReference type="InterPro" id="IPR011059">
    <property type="entry name" value="Metal-dep_hydrolase_composite"/>
</dbReference>
<dbReference type="STRING" id="180163.SAMN02745174_01026"/>
<dbReference type="NCBIfam" id="TIGR03314">
    <property type="entry name" value="Se_ssnA"/>
    <property type="match status" value="1"/>
</dbReference>
<sequence>MYIFGNGRVITQDKNNPYLEDGAVVVQDDKIIDVGEFKDLSRKYSDAEFINAKGRVIMPGLINTHMHIYSSFARGMKIIAPTRNFDEILENLWWKVDKNLTLEGTKYSAYATYIDCIKNGVTTVIDHHASPYHLRGSLMTIGQVAEEIGIRASLSYEVSDRDGEEIAREGIEENIEFIKWANEKNSDMISGMFGMHAAFTLSDETLKKCQEAMEPYDNGYHIHVAEGYTDLENSLKVHGKRVVERLNDFGIFREKTIAVHCIHVNSHELDIIEKSKCNVVHNPESNMGNAVGCSPALHMIKRGIKVGLGSDGYTSDMLESYKVTNVLHKHHLCDPTVAWGETPQMLFDNNREIVKKQFNCESGILKIGGKADIIIMDYLPHTEMNGDNLYSHILFGMAGRGTVTTMVNGKLVMRDRVILTIDEEAVLAKAREVSKEMWKSF</sequence>
<reference evidence="3 4" key="1">
    <citation type="submission" date="2017-02" db="EMBL/GenBank/DDBJ databases">
        <authorList>
            <person name="Peterson S.W."/>
        </authorList>
    </citation>
    <scope>NUCLEOTIDE SEQUENCE [LARGE SCALE GENOMIC DNA]</scope>
    <source>
        <strain evidence="3 4">ATCC 700028</strain>
    </source>
</reference>
<dbReference type="CDD" id="cd01298">
    <property type="entry name" value="ATZ_TRZ_like"/>
    <property type="match status" value="1"/>
</dbReference>
<dbReference type="InterPro" id="IPR017700">
    <property type="entry name" value="Aminohydrolase_SsnA"/>
</dbReference>
<dbReference type="InterPro" id="IPR032466">
    <property type="entry name" value="Metal_Hydrolase"/>
</dbReference>
<dbReference type="SUPFAM" id="SSF51556">
    <property type="entry name" value="Metallo-dependent hydrolases"/>
    <property type="match status" value="1"/>
</dbReference>
<dbReference type="PANTHER" id="PTHR43794:SF11">
    <property type="entry name" value="AMIDOHYDROLASE-RELATED DOMAIN-CONTAINING PROTEIN"/>
    <property type="match status" value="1"/>
</dbReference>
<dbReference type="AlphaFoldDB" id="A0A1T4LYQ2"/>
<dbReference type="OrthoDB" id="9807210at2"/>
<dbReference type="InterPro" id="IPR006680">
    <property type="entry name" value="Amidohydro-rel"/>
</dbReference>